<organism evidence="1 2">
    <name type="scientific">Crateriforma conspicua</name>
    <dbReference type="NCBI Taxonomy" id="2527996"/>
    <lineage>
        <taxon>Bacteria</taxon>
        <taxon>Pseudomonadati</taxon>
        <taxon>Planctomycetota</taxon>
        <taxon>Planctomycetia</taxon>
        <taxon>Planctomycetales</taxon>
        <taxon>Planctomycetaceae</taxon>
        <taxon>Crateriforma</taxon>
    </lineage>
</organism>
<name>A0A5C5YBU6_9PLAN</name>
<dbReference type="RefSeq" id="WP_145293487.1">
    <property type="nucleotide sequence ID" value="NZ_CP036319.1"/>
</dbReference>
<evidence type="ECO:0000313" key="1">
    <source>
        <dbReference type="EMBL" id="TWT72263.1"/>
    </source>
</evidence>
<dbReference type="AlphaFoldDB" id="A0A5C5YBU6"/>
<protein>
    <submittedName>
        <fullName evidence="1">Uncharacterized protein</fullName>
    </submittedName>
</protein>
<reference evidence="1 2" key="1">
    <citation type="submission" date="2019-02" db="EMBL/GenBank/DDBJ databases">
        <title>Deep-cultivation of Planctomycetes and their phenomic and genomic characterization uncovers novel biology.</title>
        <authorList>
            <person name="Wiegand S."/>
            <person name="Jogler M."/>
            <person name="Boedeker C."/>
            <person name="Pinto D."/>
            <person name="Vollmers J."/>
            <person name="Rivas-Marin E."/>
            <person name="Kohn T."/>
            <person name="Peeters S.H."/>
            <person name="Heuer A."/>
            <person name="Rast P."/>
            <person name="Oberbeckmann S."/>
            <person name="Bunk B."/>
            <person name="Jeske O."/>
            <person name="Meyerdierks A."/>
            <person name="Storesund J.E."/>
            <person name="Kallscheuer N."/>
            <person name="Luecker S."/>
            <person name="Lage O.M."/>
            <person name="Pohl T."/>
            <person name="Merkel B.J."/>
            <person name="Hornburger P."/>
            <person name="Mueller R.-W."/>
            <person name="Bruemmer F."/>
            <person name="Labrenz M."/>
            <person name="Spormann A.M."/>
            <person name="Op Den Camp H."/>
            <person name="Overmann J."/>
            <person name="Amann R."/>
            <person name="Jetten M.S.M."/>
            <person name="Mascher T."/>
            <person name="Medema M.H."/>
            <person name="Devos D.P."/>
            <person name="Kaster A.-K."/>
            <person name="Ovreas L."/>
            <person name="Rohde M."/>
            <person name="Galperin M.Y."/>
            <person name="Jogler C."/>
        </authorList>
    </citation>
    <scope>NUCLEOTIDE SEQUENCE [LARGE SCALE GENOMIC DNA]</scope>
    <source>
        <strain evidence="1 2">Pan14r</strain>
    </source>
</reference>
<dbReference type="EMBL" id="SJPL01000001">
    <property type="protein sequence ID" value="TWT72263.1"/>
    <property type="molecule type" value="Genomic_DNA"/>
</dbReference>
<evidence type="ECO:0000313" key="2">
    <source>
        <dbReference type="Proteomes" id="UP000317238"/>
    </source>
</evidence>
<keyword evidence="2" id="KW-1185">Reference proteome</keyword>
<sequence length="119" mass="14069">MKFSREEIDLARQWKGDGLDWTPAVGHFVWDETGLIEADSPFHDRVFFILDMKHFLRRSKTIEALQDACVWLPTWEDARDWLIQHGVDDALIAQRLQQENAIESRSERLVLYRMIAENL</sequence>
<gene>
    <name evidence="1" type="ORF">Pan14r_45810</name>
</gene>
<dbReference type="OrthoDB" id="282813at2"/>
<accession>A0A5C5YBU6</accession>
<dbReference type="Proteomes" id="UP000317238">
    <property type="component" value="Unassembled WGS sequence"/>
</dbReference>
<proteinExistence type="predicted"/>
<comment type="caution">
    <text evidence="1">The sequence shown here is derived from an EMBL/GenBank/DDBJ whole genome shotgun (WGS) entry which is preliminary data.</text>
</comment>